<dbReference type="PANTHER" id="PTHR43861:SF1">
    <property type="entry name" value="TRANS-ACONITATE 2-METHYLTRANSFERASE"/>
    <property type="match status" value="1"/>
</dbReference>
<sequence length="248" mass="27678">MDPISPLPKKNSLPESYWEQAGSASYAEAMYSSEGVERHIRQRSWNLLTDVGLSLGMTPQSRILDLGCGDGAFANQQLAKFFTQVEGYDLSVAGIERANTQRALPDFHFHTADLTTMDYASLTPYDGVFMVGILHHVKPHAAAIVKALRHVAPRVVVLEPNGMHPARKLLELTPSYRRAGEQSFSATAVVRMFEDAGYELKRFHRQGLFPNFTPPMILRALKPLEEWIEASRILSLSCTASVFGFVRK</sequence>
<name>G4WVB5_9BACT</name>
<dbReference type="CDD" id="cd02440">
    <property type="entry name" value="AdoMet_MTases"/>
    <property type="match status" value="1"/>
</dbReference>
<dbReference type="EMBL" id="JF429407">
    <property type="protein sequence ID" value="AEQ20367.1"/>
    <property type="molecule type" value="Genomic_DNA"/>
</dbReference>
<organism evidence="1">
    <name type="scientific">uncultured bacterium CSL1</name>
    <dbReference type="NCBI Taxonomy" id="1091565"/>
    <lineage>
        <taxon>Bacteria</taxon>
        <taxon>environmental samples</taxon>
    </lineage>
</organism>
<dbReference type="GO" id="GO:0032259">
    <property type="term" value="P:methylation"/>
    <property type="evidence" value="ECO:0007669"/>
    <property type="project" value="UniProtKB-KW"/>
</dbReference>
<accession>G4WVB5</accession>
<evidence type="ECO:0000313" key="1">
    <source>
        <dbReference type="EMBL" id="AEQ20367.1"/>
    </source>
</evidence>
<reference evidence="1" key="1">
    <citation type="journal article" date="2011" name="J. Bacteriol.">
        <title>Long-chain N-acyl amino acid synthases are linked to the putative PEP-CTERM/exosortase protein-sorting system in Gram-negative bacteria.</title>
        <authorList>
            <person name="Craig J.W."/>
            <person name="Cherry M.A."/>
            <person name="Brady S.F."/>
        </authorList>
    </citation>
    <scope>NUCLEOTIDE SEQUENCE</scope>
</reference>
<protein>
    <submittedName>
        <fullName evidence="1">S-adenosylmethionine-dependent methyltransferase</fullName>
    </submittedName>
</protein>
<dbReference type="SUPFAM" id="SSF53335">
    <property type="entry name" value="S-adenosyl-L-methionine-dependent methyltransferases"/>
    <property type="match status" value="1"/>
</dbReference>
<keyword evidence="1" id="KW-0489">Methyltransferase</keyword>
<dbReference type="PANTHER" id="PTHR43861">
    <property type="entry name" value="TRANS-ACONITATE 2-METHYLTRANSFERASE-RELATED"/>
    <property type="match status" value="1"/>
</dbReference>
<dbReference type="InterPro" id="IPR029063">
    <property type="entry name" value="SAM-dependent_MTases_sf"/>
</dbReference>
<proteinExistence type="predicted"/>
<dbReference type="GO" id="GO:0008168">
    <property type="term" value="F:methyltransferase activity"/>
    <property type="evidence" value="ECO:0007669"/>
    <property type="project" value="UniProtKB-KW"/>
</dbReference>
<dbReference type="AlphaFoldDB" id="G4WVB5"/>
<dbReference type="Gene3D" id="3.40.50.150">
    <property type="entry name" value="Vaccinia Virus protein VP39"/>
    <property type="match status" value="1"/>
</dbReference>
<keyword evidence="1" id="KW-0808">Transferase</keyword>
<dbReference type="Pfam" id="PF13489">
    <property type="entry name" value="Methyltransf_23"/>
    <property type="match status" value="1"/>
</dbReference>